<dbReference type="EMBL" id="LR215024">
    <property type="protein sequence ID" value="VEU70420.1"/>
    <property type="molecule type" value="Genomic_DNA"/>
</dbReference>
<gene>
    <name evidence="2" type="ORF">NCTC10194_00431</name>
</gene>
<proteinExistence type="predicted"/>
<keyword evidence="2" id="KW-0808">Transferase</keyword>
<evidence type="ECO:0000313" key="3">
    <source>
        <dbReference type="Proteomes" id="UP000290815"/>
    </source>
</evidence>
<dbReference type="RefSeq" id="WP_027333369.1">
    <property type="nucleotide sequence ID" value="NZ_LR215024.1"/>
</dbReference>
<dbReference type="SUPFAM" id="SSF53448">
    <property type="entry name" value="Nucleotide-diphospho-sugar transferases"/>
    <property type="match status" value="1"/>
</dbReference>
<dbReference type="KEGG" id="mgly:NCTC10194_00431"/>
<sequence length="339" mass="40242">MKLSIISLISSYAKDVESFLKDLKEQTNQEFEVILCINKNIESKKILNLVAEYSEFFEGRLIAIFNTRTKSYQDNLLNAFNVSRGKFVLTLNSESNLKKNYVEKMIENAEREDVDVLEFKPRIVGTTRFKPKARITPNIKMNVAETPLIFAYSFPFIFNKIFKKSLIKKICNQKIKYTNDSKLCTMVNYLLLMEAKTYTYLDFRIYREYFDADMWFNSNNFLNTMKAIEQISEEKNLHIKEEIRYATYYLLKILISGFFIETSYLHKTLKYLKNSEINYTRNKKLIDKHKNLVVKLENTADFRNLRNQNIYMLIQNEETCLLNKSINKIVVEKILEKLE</sequence>
<dbReference type="Pfam" id="PF00535">
    <property type="entry name" value="Glycos_transf_2"/>
    <property type="match status" value="1"/>
</dbReference>
<dbReference type="AlphaFoldDB" id="A0A449AVB8"/>
<reference evidence="2 3" key="1">
    <citation type="submission" date="2019-01" db="EMBL/GenBank/DDBJ databases">
        <authorList>
            <consortium name="Pathogen Informatics"/>
        </authorList>
    </citation>
    <scope>NUCLEOTIDE SEQUENCE [LARGE SCALE GENOMIC DNA]</scope>
    <source>
        <strain evidence="2 3">NCTC10194</strain>
    </source>
</reference>
<organism evidence="2 3">
    <name type="scientific">Mycoplasmopsis glycophila</name>
    <dbReference type="NCBI Taxonomy" id="171285"/>
    <lineage>
        <taxon>Bacteria</taxon>
        <taxon>Bacillati</taxon>
        <taxon>Mycoplasmatota</taxon>
        <taxon>Mycoplasmoidales</taxon>
        <taxon>Metamycoplasmataceae</taxon>
        <taxon>Mycoplasmopsis</taxon>
    </lineage>
</organism>
<protein>
    <submittedName>
        <fullName evidence="2">Glycosyl transferase family 2</fullName>
    </submittedName>
</protein>
<name>A0A449AVB8_9BACT</name>
<dbReference type="Proteomes" id="UP000290815">
    <property type="component" value="Chromosome"/>
</dbReference>
<dbReference type="InterPro" id="IPR001173">
    <property type="entry name" value="Glyco_trans_2-like"/>
</dbReference>
<dbReference type="GO" id="GO:0016740">
    <property type="term" value="F:transferase activity"/>
    <property type="evidence" value="ECO:0007669"/>
    <property type="project" value="UniProtKB-KW"/>
</dbReference>
<feature type="domain" description="Glycosyltransferase 2-like" evidence="1">
    <location>
        <begin position="13"/>
        <end position="139"/>
    </location>
</feature>
<evidence type="ECO:0000313" key="2">
    <source>
        <dbReference type="EMBL" id="VEU70420.1"/>
    </source>
</evidence>
<keyword evidence="3" id="KW-1185">Reference proteome</keyword>
<evidence type="ECO:0000259" key="1">
    <source>
        <dbReference type="Pfam" id="PF00535"/>
    </source>
</evidence>
<dbReference type="Gene3D" id="3.90.550.10">
    <property type="entry name" value="Spore Coat Polysaccharide Biosynthesis Protein SpsA, Chain A"/>
    <property type="match status" value="1"/>
</dbReference>
<dbReference type="InterPro" id="IPR029044">
    <property type="entry name" value="Nucleotide-diphossugar_trans"/>
</dbReference>
<accession>A0A449AVB8</accession>